<keyword evidence="3" id="KW-1185">Reference proteome</keyword>
<sequence length="204" mass="21659">MGERLRWQASSYRGGRCFHNPPPPTHTPRRSRLAGEEARKACSAWANAFAGKPAPTEGGSCFHNPPPHTFPVGAGLPAKRPARHAALGRTPSLASQLLPRGALFPQSAPAHTFPVGAGLPAKRPARQAALGRTPSLASQLLHGASWGVWLAYTGELFARDAEYAQDGALSGPGFEPGGLYGLQVGAQLESRPARRLDRLAHTVW</sequence>
<feature type="region of interest" description="Disordered" evidence="1">
    <location>
        <begin position="13"/>
        <end position="34"/>
    </location>
</feature>
<gene>
    <name evidence="2" type="ORF">SAMN05216178_3463</name>
</gene>
<proteinExistence type="predicted"/>
<evidence type="ECO:0000256" key="1">
    <source>
        <dbReference type="SAM" id="MobiDB-lite"/>
    </source>
</evidence>
<dbReference type="EMBL" id="FNTJ01000001">
    <property type="protein sequence ID" value="SEC10510.1"/>
    <property type="molecule type" value="Genomic_DNA"/>
</dbReference>
<accession>A0A1H4PT83</accession>
<reference evidence="3" key="1">
    <citation type="submission" date="2016-10" db="EMBL/GenBank/DDBJ databases">
        <authorList>
            <person name="Varghese N."/>
            <person name="Submissions S."/>
        </authorList>
    </citation>
    <scope>NUCLEOTIDE SEQUENCE [LARGE SCALE GENOMIC DNA]</scope>
    <source>
        <strain evidence="3">DSM 9751</strain>
    </source>
</reference>
<dbReference type="Proteomes" id="UP000198982">
    <property type="component" value="Unassembled WGS sequence"/>
</dbReference>
<organism evidence="2 3">
    <name type="scientific">Pseudomonas saponiphila</name>
    <dbReference type="NCBI Taxonomy" id="556534"/>
    <lineage>
        <taxon>Bacteria</taxon>
        <taxon>Pseudomonadati</taxon>
        <taxon>Pseudomonadota</taxon>
        <taxon>Gammaproteobacteria</taxon>
        <taxon>Pseudomonadales</taxon>
        <taxon>Pseudomonadaceae</taxon>
        <taxon>Pseudomonas</taxon>
    </lineage>
</organism>
<name>A0A1H4PT83_9PSED</name>
<evidence type="ECO:0000313" key="3">
    <source>
        <dbReference type="Proteomes" id="UP000198982"/>
    </source>
</evidence>
<protein>
    <submittedName>
        <fullName evidence="2">Uncharacterized protein</fullName>
    </submittedName>
</protein>
<evidence type="ECO:0000313" key="2">
    <source>
        <dbReference type="EMBL" id="SEC10510.1"/>
    </source>
</evidence>
<dbReference type="AlphaFoldDB" id="A0A1H4PT83"/>